<dbReference type="Gene3D" id="3.30.200.20">
    <property type="entry name" value="Phosphorylase Kinase, domain 1"/>
    <property type="match status" value="1"/>
</dbReference>
<dbReference type="Proteomes" id="UP000185860">
    <property type="component" value="Unassembled WGS sequence"/>
</dbReference>
<comment type="caution">
    <text evidence="1">The sequence shown here is derived from an EMBL/GenBank/DDBJ whole genome shotgun (WGS) entry which is preliminary data.</text>
</comment>
<evidence type="ECO:0000313" key="2">
    <source>
        <dbReference type="Proteomes" id="UP000185860"/>
    </source>
</evidence>
<evidence type="ECO:0000313" key="1">
    <source>
        <dbReference type="EMBL" id="OKH31461.1"/>
    </source>
</evidence>
<organism evidence="1 2">
    <name type="scientific">[Phormidium ambiguum] IAM M-71</name>
    <dbReference type="NCBI Taxonomy" id="454136"/>
    <lineage>
        <taxon>Bacteria</taxon>
        <taxon>Bacillati</taxon>
        <taxon>Cyanobacteriota</taxon>
        <taxon>Cyanophyceae</taxon>
        <taxon>Oscillatoriophycideae</taxon>
        <taxon>Aerosakkonematales</taxon>
        <taxon>Aerosakkonemataceae</taxon>
        <taxon>Floridanema</taxon>
    </lineage>
</organism>
<proteinExistence type="predicted"/>
<dbReference type="EMBL" id="MRCE01000050">
    <property type="protein sequence ID" value="OKH31461.1"/>
    <property type="molecule type" value="Genomic_DNA"/>
</dbReference>
<accession>A0A1U7I5A5</accession>
<dbReference type="STRING" id="454136.NIES2119_28725"/>
<sequence>MRVTHIKIIDSQNSDVVILGNTVVRRPRHGQAIAGVCREAAILPQLRNHLTLPVRRMQVVIIRRQNNYGIQSKQQCC</sequence>
<name>A0A1U7I5A5_9CYAN</name>
<dbReference type="AlphaFoldDB" id="A0A1U7I5A5"/>
<reference evidence="1 2" key="1">
    <citation type="submission" date="2016-11" db="EMBL/GenBank/DDBJ databases">
        <title>Draft Genome Sequences of Nine Cyanobacterial Strains from Diverse Habitats.</title>
        <authorList>
            <person name="Zhu T."/>
            <person name="Hou S."/>
            <person name="Lu X."/>
            <person name="Hess W.R."/>
        </authorList>
    </citation>
    <scope>NUCLEOTIDE SEQUENCE [LARGE SCALE GENOMIC DNA]</scope>
    <source>
        <strain evidence="1 2">IAM M-71</strain>
    </source>
</reference>
<gene>
    <name evidence="1" type="ORF">NIES2119_28725</name>
</gene>
<protein>
    <submittedName>
        <fullName evidence="1">Uncharacterized protein</fullName>
    </submittedName>
</protein>